<feature type="domain" description="C2H2-type" evidence="15">
    <location>
        <begin position="885"/>
        <end position="911"/>
    </location>
</feature>
<feature type="domain" description="C2H2-type" evidence="15">
    <location>
        <begin position="745"/>
        <end position="772"/>
    </location>
</feature>
<dbReference type="InterPro" id="IPR036236">
    <property type="entry name" value="Znf_C2H2_sf"/>
</dbReference>
<dbReference type="GO" id="GO:0001228">
    <property type="term" value="F:DNA-binding transcription activator activity, RNA polymerase II-specific"/>
    <property type="evidence" value="ECO:0007669"/>
    <property type="project" value="TreeGrafter"/>
</dbReference>
<evidence type="ECO:0000256" key="8">
    <source>
        <dbReference type="ARBA" id="ARBA00022833"/>
    </source>
</evidence>
<dbReference type="InterPro" id="IPR013087">
    <property type="entry name" value="Znf_C2H2_type"/>
</dbReference>
<keyword evidence="9" id="KW-0805">Transcription regulation</keyword>
<dbReference type="EMBL" id="CAVLEF010000001">
    <property type="protein sequence ID" value="CAK1540416.1"/>
    <property type="molecule type" value="Genomic_DNA"/>
</dbReference>
<keyword evidence="8 14" id="KW-0862">Zinc</keyword>
<reference evidence="17 18" key="1">
    <citation type="submission" date="2023-11" db="EMBL/GenBank/DDBJ databases">
        <authorList>
            <person name="Okamura Y."/>
        </authorList>
    </citation>
    <scope>NUCLEOTIDE SEQUENCE [LARGE SCALE GENOMIC DNA]</scope>
</reference>
<feature type="domain" description="C2H2-type" evidence="15">
    <location>
        <begin position="773"/>
        <end position="800"/>
    </location>
</feature>
<evidence type="ECO:0000256" key="11">
    <source>
        <dbReference type="ARBA" id="ARBA00023163"/>
    </source>
</evidence>
<dbReference type="SUPFAM" id="SSF57667">
    <property type="entry name" value="beta-beta-alpha zinc fingers"/>
    <property type="match status" value="7"/>
</dbReference>
<evidence type="ECO:0000256" key="12">
    <source>
        <dbReference type="ARBA" id="ARBA00023242"/>
    </source>
</evidence>
<keyword evidence="10" id="KW-0238">DNA-binding</keyword>
<evidence type="ECO:0000256" key="7">
    <source>
        <dbReference type="ARBA" id="ARBA00022771"/>
    </source>
</evidence>
<dbReference type="PROSITE" id="PS51915">
    <property type="entry name" value="ZAD"/>
    <property type="match status" value="1"/>
</dbReference>
<dbReference type="Pfam" id="PF00096">
    <property type="entry name" value="zf-C2H2"/>
    <property type="match status" value="6"/>
</dbReference>
<evidence type="ECO:0000256" key="14">
    <source>
        <dbReference type="PROSITE-ProRule" id="PRU01263"/>
    </source>
</evidence>
<dbReference type="InterPro" id="IPR012934">
    <property type="entry name" value="Znf_AD"/>
</dbReference>
<dbReference type="PROSITE" id="PS00028">
    <property type="entry name" value="ZINC_FINGER_C2H2_1"/>
    <property type="match status" value="11"/>
</dbReference>
<evidence type="ECO:0000313" key="17">
    <source>
        <dbReference type="EMBL" id="CAK1540416.1"/>
    </source>
</evidence>
<feature type="domain" description="C2H2-type" evidence="15">
    <location>
        <begin position="714"/>
        <end position="741"/>
    </location>
</feature>
<evidence type="ECO:0000259" key="16">
    <source>
        <dbReference type="PROSITE" id="PS51915"/>
    </source>
</evidence>
<feature type="domain" description="ZAD" evidence="16">
    <location>
        <begin position="29"/>
        <end position="103"/>
    </location>
</feature>
<dbReference type="Proteomes" id="UP001497472">
    <property type="component" value="Unassembled WGS sequence"/>
</dbReference>
<dbReference type="Pfam" id="PF07776">
    <property type="entry name" value="zf-AD"/>
    <property type="match status" value="1"/>
</dbReference>
<dbReference type="SMART" id="SM00868">
    <property type="entry name" value="zf-AD"/>
    <property type="match status" value="1"/>
</dbReference>
<evidence type="ECO:0000256" key="5">
    <source>
        <dbReference type="ARBA" id="ARBA00022723"/>
    </source>
</evidence>
<dbReference type="PROSITE" id="PS50157">
    <property type="entry name" value="ZINC_FINGER_C2H2_2"/>
    <property type="match status" value="12"/>
</dbReference>
<sequence>MEPNKEDSDKHVENDEQVKELTKADTQYINCRICTKYDEVFFPINSEENGQTLGDMLSSIASIEIPFSDMIPFQMCMECRNNVIFCFEFKIKCQNSFYALQEELQQTIIEIGQGNPNSMSKMTEWNVAVKKETQEIESYIMNVKEEMPDVNNVAEYLDDNIFEDECSKQNSKEERLCKQSPPKLHSVKMLSQTELCAVAIAVAVSAKKRKKEQSSRKGRKWAKQLFIDREKHTHETLLNELRVAEPHDFRKFLRMDGVLFDELLALDISQPGSFEDLNFLTAVSPQSIGRIVMETCTALVNSLKEYIKIPNTDQEWKEVAQDFYNQWNFPNCLGAIDGIHVAIRKPYNSGSFYFNYEKKFSIVMMAVANANYEFIMVDVGVNGRISDGGVLNYTNFGQALANKTLGIPEPAQLPNSQKVLPFVFVGDDAFGLTENLMKPYPQAGLNVERKIFNYRLSRARRVIENVFGILVSRFGVLQNPIALAPEKARTVALACCYLHNFLRKRQPRVYVTRNHVDSEDLIAGVVTNGSWRDGIDEITRLQSNKIFQDATNTAKVVRDTYCNFFINEGQVTWQRKIAVQVQHLPHLHQFSMLRESHLILYESSSPSKVKEKVKAINVVKGSGFKVFHPCKICNKKFVSALNLRAHMKIHNSDEKNLISCKNCKEKFTSEHDLTVHSALHTKGDKWKCFECSKEFYDRTCFRRHIRRHYNTKEFACEWCSKQFAELCGLRRHERVHTGETRENRYNCTQCDKRYPNKYQLNMHLMRHTGLRPCTCDICGKSFPSTRLLNSHKLTHTDDKPYACPVCDKRFRHESTRKSHVLTHTGEKPIVCSICGKTFRQNSNFTVHMRSHTGERPYACSQCTRNFTSTSALNTHMTSHSKEKPFACPVCGKRFLRQSLTNHMRLHTGEKAHACPACPRRFLTASRLKDHSKIHTDEKPFECKTCSARFKKQITLTNHEKKHAAYKVTKEKPGRKGNAKAMIKREVIDYKETSEDNSDINLQITEVPIDVSEELVLEDDSNGKTELIVIEEKLVSPQLLDGITLKVYHIDQSLVQTQE</sequence>
<evidence type="ECO:0000259" key="15">
    <source>
        <dbReference type="PROSITE" id="PS50157"/>
    </source>
</evidence>
<feature type="domain" description="C2H2-type" evidence="15">
    <location>
        <begin position="857"/>
        <end position="884"/>
    </location>
</feature>
<evidence type="ECO:0000256" key="3">
    <source>
        <dbReference type="ARBA" id="ARBA00004123"/>
    </source>
</evidence>
<comment type="cofactor">
    <cofactor evidence="1">
        <name>a divalent metal cation</name>
        <dbReference type="ChEBI" id="CHEBI:60240"/>
    </cofactor>
</comment>
<evidence type="ECO:0000256" key="4">
    <source>
        <dbReference type="ARBA" id="ARBA00006991"/>
    </source>
</evidence>
<keyword evidence="6" id="KW-0677">Repeat</keyword>
<dbReference type="PANTHER" id="PTHR24393:SF15">
    <property type="entry name" value="IP01243P-RELATED"/>
    <property type="match status" value="1"/>
</dbReference>
<gene>
    <name evidence="17" type="ORF">LNINA_LOCUS474</name>
</gene>
<comment type="caution">
    <text evidence="17">The sequence shown here is derived from an EMBL/GenBank/DDBJ whole genome shotgun (WGS) entry which is preliminary data.</text>
</comment>
<feature type="domain" description="C2H2-type" evidence="15">
    <location>
        <begin position="658"/>
        <end position="685"/>
    </location>
</feature>
<dbReference type="PANTHER" id="PTHR24393">
    <property type="entry name" value="ZINC FINGER PROTEIN"/>
    <property type="match status" value="1"/>
</dbReference>
<evidence type="ECO:0000256" key="10">
    <source>
        <dbReference type="ARBA" id="ARBA00023125"/>
    </source>
</evidence>
<dbReference type="GO" id="GO:0005634">
    <property type="term" value="C:nucleus"/>
    <property type="evidence" value="ECO:0007669"/>
    <property type="project" value="UniProtKB-SubCell"/>
</dbReference>
<dbReference type="SMART" id="SM00355">
    <property type="entry name" value="ZnF_C2H2"/>
    <property type="match status" value="12"/>
</dbReference>
<feature type="domain" description="C2H2-type" evidence="15">
    <location>
        <begin position="829"/>
        <end position="856"/>
    </location>
</feature>
<protein>
    <submittedName>
        <fullName evidence="17">Uncharacterized protein</fullName>
    </submittedName>
</protein>
<dbReference type="Pfam" id="PF13912">
    <property type="entry name" value="zf-C2H2_6"/>
    <property type="match status" value="2"/>
</dbReference>
<feature type="binding site" evidence="14">
    <location>
        <position position="79"/>
    </location>
    <ligand>
        <name>Zn(2+)</name>
        <dbReference type="ChEBI" id="CHEBI:29105"/>
    </ligand>
</feature>
<dbReference type="GO" id="GO:0008270">
    <property type="term" value="F:zinc ion binding"/>
    <property type="evidence" value="ECO:0007669"/>
    <property type="project" value="UniProtKB-UniRule"/>
</dbReference>
<keyword evidence="12" id="KW-0539">Nucleus</keyword>
<dbReference type="AlphaFoldDB" id="A0AAV1IVR3"/>
<feature type="binding site" evidence="14">
    <location>
        <position position="31"/>
    </location>
    <ligand>
        <name>Zn(2+)</name>
        <dbReference type="ChEBI" id="CHEBI:29105"/>
    </ligand>
</feature>
<dbReference type="FunFam" id="3.30.160.60:FF:000925">
    <property type="entry name" value="Zinc finger protein 668"/>
    <property type="match status" value="1"/>
</dbReference>
<dbReference type="FunFam" id="3.30.160.60:FF:000478">
    <property type="entry name" value="Zinc finger protein 133"/>
    <property type="match status" value="1"/>
</dbReference>
<comment type="function">
    <text evidence="2">May be involved in transcriptional regulation.</text>
</comment>
<keyword evidence="11" id="KW-0804">Transcription</keyword>
<dbReference type="Gene3D" id="3.30.160.60">
    <property type="entry name" value="Classic Zinc Finger"/>
    <property type="match status" value="11"/>
</dbReference>
<evidence type="ECO:0000256" key="13">
    <source>
        <dbReference type="PROSITE-ProRule" id="PRU00042"/>
    </source>
</evidence>
<feature type="domain" description="C2H2-type" evidence="15">
    <location>
        <begin position="912"/>
        <end position="939"/>
    </location>
</feature>
<dbReference type="FunFam" id="3.30.160.60:FF:000065">
    <property type="entry name" value="B-cell CLL/lymphoma 6, member B"/>
    <property type="match status" value="1"/>
</dbReference>
<dbReference type="Pfam" id="PF13359">
    <property type="entry name" value="DDE_Tnp_4"/>
    <property type="match status" value="1"/>
</dbReference>
<feature type="domain" description="C2H2-type" evidence="15">
    <location>
        <begin position="940"/>
        <end position="967"/>
    </location>
</feature>
<dbReference type="InterPro" id="IPR027806">
    <property type="entry name" value="HARBI1_dom"/>
</dbReference>
<feature type="domain" description="C2H2-type" evidence="15">
    <location>
        <begin position="686"/>
        <end position="713"/>
    </location>
</feature>
<proteinExistence type="inferred from homology"/>
<feature type="binding site" evidence="14">
    <location>
        <position position="34"/>
    </location>
    <ligand>
        <name>Zn(2+)</name>
        <dbReference type="ChEBI" id="CHEBI:29105"/>
    </ligand>
</feature>
<evidence type="ECO:0000256" key="9">
    <source>
        <dbReference type="ARBA" id="ARBA00023015"/>
    </source>
</evidence>
<name>A0AAV1IVR3_9NEOP</name>
<keyword evidence="5 14" id="KW-0479">Metal-binding</keyword>
<evidence type="ECO:0000313" key="18">
    <source>
        <dbReference type="Proteomes" id="UP001497472"/>
    </source>
</evidence>
<comment type="similarity">
    <text evidence="4">Belongs to the krueppel C2H2-type zinc-finger protein family.</text>
</comment>
<dbReference type="GO" id="GO:0000978">
    <property type="term" value="F:RNA polymerase II cis-regulatory region sequence-specific DNA binding"/>
    <property type="evidence" value="ECO:0007669"/>
    <property type="project" value="TreeGrafter"/>
</dbReference>
<evidence type="ECO:0000256" key="6">
    <source>
        <dbReference type="ARBA" id="ARBA00022737"/>
    </source>
</evidence>
<feature type="binding site" evidence="14">
    <location>
        <position position="76"/>
    </location>
    <ligand>
        <name>Zn(2+)</name>
        <dbReference type="ChEBI" id="CHEBI:29105"/>
    </ligand>
</feature>
<dbReference type="SUPFAM" id="SSF57716">
    <property type="entry name" value="Glucocorticoid receptor-like (DNA-binding domain)"/>
    <property type="match status" value="1"/>
</dbReference>
<feature type="domain" description="C2H2-type" evidence="15">
    <location>
        <begin position="628"/>
        <end position="655"/>
    </location>
</feature>
<dbReference type="FunFam" id="3.30.160.60:FF:000097">
    <property type="entry name" value="Zinc finger protein"/>
    <property type="match status" value="1"/>
</dbReference>
<feature type="domain" description="C2H2-type" evidence="15">
    <location>
        <begin position="801"/>
        <end position="828"/>
    </location>
</feature>
<dbReference type="FunFam" id="3.30.160.60:FF:000446">
    <property type="entry name" value="Zinc finger protein"/>
    <property type="match status" value="1"/>
</dbReference>
<organism evidence="17 18">
    <name type="scientific">Leptosia nina</name>
    <dbReference type="NCBI Taxonomy" id="320188"/>
    <lineage>
        <taxon>Eukaryota</taxon>
        <taxon>Metazoa</taxon>
        <taxon>Ecdysozoa</taxon>
        <taxon>Arthropoda</taxon>
        <taxon>Hexapoda</taxon>
        <taxon>Insecta</taxon>
        <taxon>Pterygota</taxon>
        <taxon>Neoptera</taxon>
        <taxon>Endopterygota</taxon>
        <taxon>Lepidoptera</taxon>
        <taxon>Glossata</taxon>
        <taxon>Ditrysia</taxon>
        <taxon>Papilionoidea</taxon>
        <taxon>Pieridae</taxon>
        <taxon>Pierinae</taxon>
        <taxon>Leptosia</taxon>
    </lineage>
</organism>
<keyword evidence="18" id="KW-1185">Reference proteome</keyword>
<keyword evidence="7 13" id="KW-0863">Zinc-finger</keyword>
<accession>A0AAV1IVR3</accession>
<evidence type="ECO:0000256" key="1">
    <source>
        <dbReference type="ARBA" id="ARBA00001968"/>
    </source>
</evidence>
<comment type="subcellular location">
    <subcellularLocation>
        <location evidence="3">Nucleus</location>
    </subcellularLocation>
</comment>
<evidence type="ECO:0000256" key="2">
    <source>
        <dbReference type="ARBA" id="ARBA00003767"/>
    </source>
</evidence>